<dbReference type="Gene3D" id="2.60.200.60">
    <property type="match status" value="1"/>
</dbReference>
<reference evidence="1 2" key="1">
    <citation type="submission" date="2018-05" db="EMBL/GenBank/DDBJ databases">
        <title>Reference genomes for bee gut microbiota database.</title>
        <authorList>
            <person name="Ellegaard K.M."/>
        </authorList>
    </citation>
    <scope>NUCLEOTIDE SEQUENCE [LARGE SCALE GENOMIC DNA]</scope>
    <source>
        <strain evidence="1 2">ESL0167</strain>
    </source>
</reference>
<name>A0A318MQS9_FRIPE</name>
<accession>A0A318MQS9</accession>
<dbReference type="Pfam" id="PF05488">
    <property type="entry name" value="PAAR_motif"/>
    <property type="match status" value="1"/>
</dbReference>
<organism evidence="1 2">
    <name type="scientific">Frischella perrara</name>
    <dbReference type="NCBI Taxonomy" id="1267021"/>
    <lineage>
        <taxon>Bacteria</taxon>
        <taxon>Pseudomonadati</taxon>
        <taxon>Pseudomonadota</taxon>
        <taxon>Gammaproteobacteria</taxon>
        <taxon>Orbales</taxon>
        <taxon>Orbaceae</taxon>
        <taxon>Frischella</taxon>
    </lineage>
</organism>
<evidence type="ECO:0000313" key="2">
    <source>
        <dbReference type="Proteomes" id="UP000247838"/>
    </source>
</evidence>
<proteinExistence type="predicted"/>
<dbReference type="EMBL" id="QGLM01000014">
    <property type="protein sequence ID" value="PXY95155.1"/>
    <property type="molecule type" value="Genomic_DNA"/>
</dbReference>
<dbReference type="AlphaFoldDB" id="A0A318MQS9"/>
<dbReference type="RefSeq" id="WP_110443678.1">
    <property type="nucleotide sequence ID" value="NZ_QGLM01000014.1"/>
</dbReference>
<protein>
    <submittedName>
        <fullName evidence="1">PAAR domain-containing protein</fullName>
    </submittedName>
</protein>
<evidence type="ECO:0000313" key="1">
    <source>
        <dbReference type="EMBL" id="PXY95155.1"/>
    </source>
</evidence>
<dbReference type="Proteomes" id="UP000247838">
    <property type="component" value="Unassembled WGS sequence"/>
</dbReference>
<comment type="caution">
    <text evidence="1">The sequence shown here is derived from an EMBL/GenBank/DDBJ whole genome shotgun (WGS) entry which is preliminary data.</text>
</comment>
<gene>
    <name evidence="1" type="ORF">DKK76_06820</name>
</gene>
<dbReference type="InterPro" id="IPR008727">
    <property type="entry name" value="PAAR_motif"/>
</dbReference>
<sequence>MGKLIAVVGDRTTKGGYILTGAGDAIYDGRNIALVGDLVSCPKCGTTGKIIEGAPNLTYNGVPAAYDGCRVILWM</sequence>
<dbReference type="CDD" id="cd14744">
    <property type="entry name" value="PAAR_CT_2"/>
    <property type="match status" value="1"/>
</dbReference>